<feature type="transmembrane region" description="Helical" evidence="1">
    <location>
        <begin position="41"/>
        <end position="65"/>
    </location>
</feature>
<feature type="transmembrane region" description="Helical" evidence="1">
    <location>
        <begin position="363"/>
        <end position="383"/>
    </location>
</feature>
<evidence type="ECO:0000256" key="1">
    <source>
        <dbReference type="SAM" id="Phobius"/>
    </source>
</evidence>
<protein>
    <submittedName>
        <fullName evidence="2">Uncharacterized protein</fullName>
    </submittedName>
</protein>
<proteinExistence type="predicted"/>
<dbReference type="Proteomes" id="UP000199729">
    <property type="component" value="Chromosome"/>
</dbReference>
<keyword evidence="1" id="KW-1133">Transmembrane helix</keyword>
<dbReference type="AlphaFoldDB" id="A0A221KIZ7"/>
<keyword evidence="1" id="KW-0472">Membrane</keyword>
<dbReference type="EMBL" id="CP022423">
    <property type="protein sequence ID" value="ASM78817.1"/>
    <property type="molecule type" value="Genomic_DNA"/>
</dbReference>
<feature type="transmembrane region" description="Helical" evidence="1">
    <location>
        <begin position="235"/>
        <end position="261"/>
    </location>
</feature>
<keyword evidence="1" id="KW-0812">Transmembrane</keyword>
<sequence>MVFLLGWLRWPYALILGLLTLIGWATVSHRRTLNWPSLNRWGWLGITIVACAWVALSGLVSPFFLNADWLVRMSVLRDLTVGDWPVGYGTLDADHQNLLLRLPMGYYLVPALLGKVLGGTEAAGRWMLALWTVLGAFLFLAMTVANSQGEGRWRGLWIPLLLAVGFSGMDVIGGLVHRHGWPPTGAHIEWWAELFQYSSNTTQLFWVPNHSLPGWIAGLLIWRHREQGLSLGASALLMLGVVTWAPLVAIGLAPLLFVCSLRGQTWMGWVREWGRLDVLALLLPGFFMARFITFGVPSEAAGTLAEAGPLGPVVARLVMFSLLEWALLAWVVFRAGERSWVFWLAAAELLLLPLLRFGPGNDIVMRGGIPALTIMMCAAMTLLSQHAPKHRSFQWATWFILAAGAVTPYQEISRVLVEGDRFESQGQNFIQINGTPWHYIGELQGTWLSHVLESPKITLPELNK</sequence>
<feature type="transmembrane region" description="Helical" evidence="1">
    <location>
        <begin position="340"/>
        <end position="357"/>
    </location>
</feature>
<feature type="transmembrane region" description="Helical" evidence="1">
    <location>
        <begin position="12"/>
        <end position="29"/>
    </location>
</feature>
<dbReference type="KEGG" id="vff:VITFI_CDS3040"/>
<feature type="transmembrane region" description="Helical" evidence="1">
    <location>
        <begin position="273"/>
        <end position="293"/>
    </location>
</feature>
<evidence type="ECO:0000313" key="3">
    <source>
        <dbReference type="Proteomes" id="UP000199729"/>
    </source>
</evidence>
<accession>A0A221KIZ7</accession>
<reference evidence="2 3" key="1">
    <citation type="submission" date="2017-07" db="EMBL/GenBank/DDBJ databases">
        <title>Complete Genome Sequence of the cosmetic ferment Vitreoscilla filiformis (ATCC15551).</title>
        <authorList>
            <person name="Contreras S."/>
            <person name="Sagory-Zalkind P."/>
            <person name="Blanquart H."/>
            <person name="Iltis A."/>
            <person name="Morand S.C."/>
        </authorList>
    </citation>
    <scope>NUCLEOTIDE SEQUENCE [LARGE SCALE GENOMIC DNA]</scope>
    <source>
        <strain evidence="2 3">ATCC 15551</strain>
    </source>
</reference>
<feature type="transmembrane region" description="Helical" evidence="1">
    <location>
        <begin position="156"/>
        <end position="176"/>
    </location>
</feature>
<keyword evidence="3" id="KW-1185">Reference proteome</keyword>
<name>A0A221KIZ7_VITFI</name>
<gene>
    <name evidence="2" type="ORF">VITFI_CDS3040</name>
</gene>
<organism evidence="2 3">
    <name type="scientific">Vitreoscilla filiformis</name>
    <dbReference type="NCBI Taxonomy" id="63"/>
    <lineage>
        <taxon>Bacteria</taxon>
        <taxon>Pseudomonadati</taxon>
        <taxon>Pseudomonadota</taxon>
        <taxon>Betaproteobacteria</taxon>
        <taxon>Neisseriales</taxon>
        <taxon>Neisseriaceae</taxon>
        <taxon>Vitreoscilla</taxon>
    </lineage>
</organism>
<feature type="transmembrane region" description="Helical" evidence="1">
    <location>
        <begin position="126"/>
        <end position="144"/>
    </location>
</feature>
<feature type="transmembrane region" description="Helical" evidence="1">
    <location>
        <begin position="313"/>
        <end position="333"/>
    </location>
</feature>
<evidence type="ECO:0000313" key="2">
    <source>
        <dbReference type="EMBL" id="ASM78817.1"/>
    </source>
</evidence>